<reference evidence="2 3" key="1">
    <citation type="submission" date="2018-06" db="EMBL/GenBank/DDBJ databases">
        <authorList>
            <consortium name="Pathogen Informatics"/>
            <person name="Doyle S."/>
        </authorList>
    </citation>
    <scope>NUCLEOTIDE SEQUENCE [LARGE SCALE GENOMIC DNA]</scope>
    <source>
        <strain evidence="2 3">NCTC1542</strain>
    </source>
</reference>
<evidence type="ECO:0008006" key="4">
    <source>
        <dbReference type="Google" id="ProtNLM"/>
    </source>
</evidence>
<keyword evidence="1" id="KW-1133">Transmembrane helix</keyword>
<dbReference type="EMBL" id="UGQY01000004">
    <property type="protein sequence ID" value="SUA04474.1"/>
    <property type="molecule type" value="Genomic_DNA"/>
</dbReference>
<evidence type="ECO:0000313" key="3">
    <source>
        <dbReference type="Proteomes" id="UP000255389"/>
    </source>
</evidence>
<feature type="transmembrane region" description="Helical" evidence="1">
    <location>
        <begin position="155"/>
        <end position="175"/>
    </location>
</feature>
<dbReference type="AlphaFoldDB" id="A0A378V255"/>
<name>A0A378V255_MYCFO</name>
<evidence type="ECO:0000313" key="2">
    <source>
        <dbReference type="EMBL" id="SUA04474.1"/>
    </source>
</evidence>
<proteinExistence type="predicted"/>
<keyword evidence="1" id="KW-0472">Membrane</keyword>
<feature type="transmembrane region" description="Helical" evidence="1">
    <location>
        <begin position="236"/>
        <end position="255"/>
    </location>
</feature>
<organism evidence="2 3">
    <name type="scientific">Mycolicibacterium fortuitum</name>
    <name type="common">Mycobacterium fortuitum</name>
    <dbReference type="NCBI Taxonomy" id="1766"/>
    <lineage>
        <taxon>Bacteria</taxon>
        <taxon>Bacillati</taxon>
        <taxon>Actinomycetota</taxon>
        <taxon>Actinomycetes</taxon>
        <taxon>Mycobacteriales</taxon>
        <taxon>Mycobacteriaceae</taxon>
        <taxon>Mycolicibacterium</taxon>
    </lineage>
</organism>
<dbReference type="Proteomes" id="UP000255389">
    <property type="component" value="Unassembled WGS sequence"/>
</dbReference>
<protein>
    <recommendedName>
        <fullName evidence="4">DoxX family protein</fullName>
    </recommendedName>
</protein>
<feature type="transmembrane region" description="Helical" evidence="1">
    <location>
        <begin position="211"/>
        <end position="229"/>
    </location>
</feature>
<accession>A0A378V255</accession>
<evidence type="ECO:0000256" key="1">
    <source>
        <dbReference type="SAM" id="Phobius"/>
    </source>
</evidence>
<feature type="transmembrane region" description="Helical" evidence="1">
    <location>
        <begin position="120"/>
        <end position="143"/>
    </location>
</feature>
<keyword evidence="1" id="KW-0812">Transmembrane</keyword>
<gene>
    <name evidence="2" type="ORF">NCTC1542_05974</name>
</gene>
<feature type="transmembrane region" description="Helical" evidence="1">
    <location>
        <begin position="55"/>
        <end position="80"/>
    </location>
</feature>
<sequence>MVGLTRSTCHMPTARMDFVTRQLSDNPVTDPLDSDSAVQRQPWPEVTKIAFRFCFLYFGLFCLLFAQITFAFLGIVGHWLPDRAVMWQMTVLGPVVGWVGRHVFGVEAVLHQDSGSGDQAAIWVMIFCLLVFSVVGTAVWSWVDRQRQDYSKLWAWFLTFVRLCVAGQMLFYGFAKLIPTQMPAPPLAALLRPYGEFSPASVLWLQVGSSYPYEMALGAVEVVAGLLLFLPRTATLGALLGVASMVQVFLLNMTFDVPVKILSGHLLLLGLVLLAPQYRRLADLLVLQRTTEPAVQPELFADARANTIATRVQAVLGIWMVAGCVLTGWQSWSEYGGGRDKPDFYGIWTVSRFDVDGRTAPPLTTDQSRWQRVVFDLPEVLTYQRMDGKLVDAPLKVEDDKLSVSGPDGSALATFTASQPTADRLQLTGELSGRDVEIWLDRLDPDQFTLRNRGFHWVQEYPYFR</sequence>